<dbReference type="InterPro" id="IPR050959">
    <property type="entry name" value="MarA-like"/>
</dbReference>
<evidence type="ECO:0000313" key="14">
    <source>
        <dbReference type="EMBL" id="EAH3295822.1"/>
    </source>
</evidence>
<reference evidence="19" key="6">
    <citation type="submission" date="2020-05" db="EMBL/GenBank/DDBJ databases">
        <authorList>
            <consortium name="NCBI Pathogen Detection Project"/>
        </authorList>
    </citation>
    <scope>NUCLEOTIDE SEQUENCE</scope>
    <source>
        <strain evidence="19">2017-325981-023-01</strain>
        <strain evidence="18">DMG1500109</strain>
    </source>
</reference>
<dbReference type="EMBL" id="AABAGT010000043">
    <property type="protein sequence ID" value="EAG0868791.1"/>
    <property type="molecule type" value="Genomic_DNA"/>
</dbReference>
<evidence type="ECO:0000313" key="21">
    <source>
        <dbReference type="EMBL" id="RKA10611.1"/>
    </source>
</evidence>
<dbReference type="EMBL" id="QXLS01000001">
    <property type="protein sequence ID" value="RKA10611.1"/>
    <property type="molecule type" value="Genomic_DNA"/>
</dbReference>
<dbReference type="Proteomes" id="UP000368512">
    <property type="component" value="Unassembled WGS sequence"/>
</dbReference>
<dbReference type="EMBL" id="AAAJWF010000001">
    <property type="protein sequence ID" value="EAC7479697.1"/>
    <property type="molecule type" value="Genomic_DNA"/>
</dbReference>
<evidence type="ECO:0000313" key="30">
    <source>
        <dbReference type="Proteomes" id="UP000527632"/>
    </source>
</evidence>
<evidence type="ECO:0000256" key="1">
    <source>
        <dbReference type="ARBA" id="ARBA00023015"/>
    </source>
</evidence>
<dbReference type="EMBL" id="DAAJZA010000003">
    <property type="protein sequence ID" value="HAC1754396.1"/>
    <property type="molecule type" value="Genomic_DNA"/>
</dbReference>
<evidence type="ECO:0000313" key="25">
    <source>
        <dbReference type="Proteomes" id="UP000368512"/>
    </source>
</evidence>
<dbReference type="Proteomes" id="UP000843503">
    <property type="component" value="Unassembled WGS sequence"/>
</dbReference>
<dbReference type="GO" id="GO:0003700">
    <property type="term" value="F:DNA-binding transcription factor activity"/>
    <property type="evidence" value="ECO:0007669"/>
    <property type="project" value="InterPro"/>
</dbReference>
<evidence type="ECO:0000313" key="6">
    <source>
        <dbReference type="EMBL" id="EAC7479697.1"/>
    </source>
</evidence>
<dbReference type="PROSITE" id="PS01124">
    <property type="entry name" value="HTH_ARAC_FAMILY_2"/>
    <property type="match status" value="1"/>
</dbReference>
<reference evidence="24 25" key="4">
    <citation type="submission" date="2018-06" db="EMBL/GenBank/DDBJ databases">
        <authorList>
            <consortium name="GenomeTrakr: Next Generation Sequencing Network for Food Pathogen Tracability"/>
        </authorList>
    </citation>
    <scope>NUCLEOTIDE SEQUENCE [LARGE SCALE GENOMIC DNA]</scope>
    <source>
        <strain evidence="6 25">CFSAN008042</strain>
        <strain evidence="11 31">CFSAN063727</strain>
        <strain evidence="8 26">FDA00006494</strain>
        <strain evidence="5 24">FDA00007096</strain>
        <strain evidence="7 27">FDA00008584</strain>
        <strain evidence="16 28">FLAG-51482A</strain>
        <strain evidence="15 30">LS1344</strain>
    </source>
</reference>
<evidence type="ECO:0000313" key="5">
    <source>
        <dbReference type="EMBL" id="EAC5548942.1"/>
    </source>
</evidence>
<gene>
    <name evidence="21" type="primary">mara</name>
    <name evidence="10" type="ORF">A8L61_16080</name>
    <name evidence="8" type="ORF">ART25_02355</name>
    <name evidence="5" type="ORF">ARY78_00680</name>
    <name evidence="16" type="ORF">BCZ19_00900</name>
    <name evidence="11" type="ORF">CA369_15065</name>
    <name evidence="13" type="ORF">D4920_05195</name>
    <name evidence="12" type="ORF">D4B11_14920</name>
    <name evidence="14" type="ORF">D5N24_15585</name>
    <name evidence="6" type="ORF">DQ70_03235</name>
    <name evidence="21" type="ORF">DYZ80_00138</name>
    <name evidence="9" type="ORF">E1W56_03450</name>
    <name evidence="15" type="ORF">E5F58_00950</name>
    <name evidence="17" type="ORF">F6515_16100</name>
    <name evidence="18" type="ORF">GI949_05360</name>
    <name evidence="19" type="ORF">HQN34_000768</name>
    <name evidence="20" type="ORF">HZJ64_12920</name>
    <name evidence="7" type="ORF">QD52_00700</name>
</gene>
<dbReference type="Proteomes" id="UP000365297">
    <property type="component" value="Unassembled WGS sequence"/>
</dbReference>
<dbReference type="EMBL" id="AALAQH010000001">
    <property type="protein sequence ID" value="ECX6923215.1"/>
    <property type="molecule type" value="Genomic_DNA"/>
</dbReference>
<dbReference type="EMBL" id="AAAQQZ010000001">
    <property type="protein sequence ID" value="EAE1337765.1"/>
    <property type="molecule type" value="Genomic_DNA"/>
</dbReference>
<reference evidence="10 23" key="3">
    <citation type="submission" date="2018-06" db="EMBL/GenBank/DDBJ databases">
        <authorList>
            <consortium name="PulseNet: The National Subtyping Network for Foodborne Disease Surveillance"/>
            <person name="Tarr C.L."/>
            <person name="Trees E."/>
            <person name="Katz L.S."/>
            <person name="Carleton-Romer H.A."/>
            <person name="Stroika S."/>
            <person name="Kucerova Z."/>
            <person name="Roache K.F."/>
            <person name="Sabol A.L."/>
            <person name="Besser J."/>
            <person name="Gerner-Smidt P."/>
        </authorList>
    </citation>
    <scope>NUCLEOTIDE SEQUENCE [LARGE SCALE GENOMIC DNA]</scope>
    <source>
        <strain evidence="10 23">PNUSAL002180</strain>
        <strain evidence="17 29">PNUSAL005692</strain>
    </source>
</reference>
<evidence type="ECO:0000313" key="8">
    <source>
        <dbReference type="EMBL" id="EAE1337765.1"/>
    </source>
</evidence>
<accession>A0A0B8R265</accession>
<evidence type="ECO:0000313" key="35">
    <source>
        <dbReference type="Proteomes" id="UP000546397"/>
    </source>
</evidence>
<reference evidence="32 33" key="5">
    <citation type="submission" date="2019-04" db="EMBL/GenBank/DDBJ databases">
        <authorList>
            <person name="Ashton P.M."/>
            <person name="Dallman T."/>
            <person name="Nair S."/>
            <person name="De Pinna E."/>
            <person name="Peters T."/>
            <person name="Grant K."/>
        </authorList>
    </citation>
    <scope>NUCLEOTIDE SEQUENCE [LARGE SCALE GENOMIC DNA]</scope>
    <source>
        <strain evidence="13 33">282333</strain>
        <strain evidence="14 32">282352</strain>
        <strain evidence="12 35">289003</strain>
        <strain evidence="9">RL15000286</strain>
    </source>
</reference>
<dbReference type="Proteomes" id="UP000843775">
    <property type="component" value="Unassembled WGS sequence"/>
</dbReference>
<dbReference type="GO" id="GO:0043565">
    <property type="term" value="F:sequence-specific DNA binding"/>
    <property type="evidence" value="ECO:0007669"/>
    <property type="project" value="InterPro"/>
</dbReference>
<evidence type="ECO:0000313" key="33">
    <source>
        <dbReference type="Proteomes" id="UP000533021"/>
    </source>
</evidence>
<dbReference type="Proteomes" id="UP000427828">
    <property type="component" value="Unassembled WGS sequence"/>
</dbReference>
<dbReference type="EMBL" id="AABEMN010000031">
    <property type="protein sequence ID" value="EAG9521059.1"/>
    <property type="molecule type" value="Genomic_DNA"/>
</dbReference>
<organism evidence="13 33">
    <name type="scientific">Listeria monocytogenes</name>
    <dbReference type="NCBI Taxonomy" id="1639"/>
    <lineage>
        <taxon>Bacteria</taxon>
        <taxon>Bacillati</taxon>
        <taxon>Bacillota</taxon>
        <taxon>Bacilli</taxon>
        <taxon>Bacillales</taxon>
        <taxon>Listeriaceae</taxon>
        <taxon>Listeria</taxon>
    </lineage>
</organism>
<evidence type="ECO:0000313" key="15">
    <source>
        <dbReference type="EMBL" id="EAH4240563.1"/>
    </source>
</evidence>
<dbReference type="InterPro" id="IPR009057">
    <property type="entry name" value="Homeodomain-like_sf"/>
</dbReference>
<dbReference type="Proteomes" id="UP000489121">
    <property type="component" value="Unassembled WGS sequence"/>
</dbReference>
<evidence type="ECO:0000313" key="27">
    <source>
        <dbReference type="Proteomes" id="UP000403352"/>
    </source>
</evidence>
<evidence type="ECO:0000313" key="17">
    <source>
        <dbReference type="EMBL" id="ECY9784499.1"/>
    </source>
</evidence>
<dbReference type="Proteomes" id="UP000546397">
    <property type="component" value="Unassembled WGS sequence"/>
</dbReference>
<evidence type="ECO:0000313" key="36">
    <source>
        <dbReference type="Proteomes" id="UP000843503"/>
    </source>
</evidence>
<evidence type="ECO:0000313" key="18">
    <source>
        <dbReference type="EMBL" id="HAC1754396.1"/>
    </source>
</evidence>
<evidence type="ECO:0000256" key="3">
    <source>
        <dbReference type="ARBA" id="ARBA00023163"/>
    </source>
</evidence>
<dbReference type="PANTHER" id="PTHR47504">
    <property type="entry name" value="RIGHT ORIGIN-BINDING PROTEIN"/>
    <property type="match status" value="1"/>
</dbReference>
<dbReference type="OMA" id="DMARTAM"/>
<evidence type="ECO:0000313" key="24">
    <source>
        <dbReference type="Proteomes" id="UP000365297"/>
    </source>
</evidence>
<dbReference type="KEGG" id="lmv:Y193_10175"/>
<evidence type="ECO:0000313" key="22">
    <source>
        <dbReference type="Proteomes" id="UP000272537"/>
    </source>
</evidence>
<dbReference type="EMBL" id="AALGDA010000125">
    <property type="protein sequence ID" value="ECY9784499.1"/>
    <property type="molecule type" value="Genomic_DNA"/>
</dbReference>
<dbReference type="Gene3D" id="1.10.10.60">
    <property type="entry name" value="Homeodomain-like"/>
    <property type="match status" value="2"/>
</dbReference>
<evidence type="ECO:0000313" key="10">
    <source>
        <dbReference type="EMBL" id="EAG0868791.1"/>
    </source>
</evidence>
<feature type="domain" description="HTH araC/xylS-type" evidence="4">
    <location>
        <begin position="6"/>
        <end position="104"/>
    </location>
</feature>
<evidence type="ECO:0000313" key="31">
    <source>
        <dbReference type="Proteomes" id="UP000528151"/>
    </source>
</evidence>
<dbReference type="Proteomes" id="UP000530452">
    <property type="component" value="Unassembled WGS sequence"/>
</dbReference>
<keyword evidence="1" id="KW-0805">Transcription regulation</keyword>
<evidence type="ECO:0000313" key="32">
    <source>
        <dbReference type="Proteomes" id="UP000530452"/>
    </source>
</evidence>
<dbReference type="PANTHER" id="PTHR47504:SF6">
    <property type="entry name" value="ARAC-FAMILY TRANSCRIPTIONAL REGULATOR"/>
    <property type="match status" value="1"/>
</dbReference>
<dbReference type="SMR" id="A0A0B8R265"/>
<dbReference type="Proteomes" id="UP000358545">
    <property type="component" value="Unassembled WGS sequence"/>
</dbReference>
<dbReference type="Proteomes" id="UP000533021">
    <property type="component" value="Unassembled WGS sequence"/>
</dbReference>
<dbReference type="EMBL" id="AAASLB010000001">
    <property type="protein sequence ID" value="EAE4941104.1"/>
    <property type="molecule type" value="Genomic_DNA"/>
</dbReference>
<dbReference type="EMBL" id="AABBZO010000026">
    <property type="protein sequence ID" value="EAG4463591.1"/>
    <property type="molecule type" value="Genomic_DNA"/>
</dbReference>
<dbReference type="SMART" id="SM00342">
    <property type="entry name" value="HTH_ARAC"/>
    <property type="match status" value="1"/>
</dbReference>
<dbReference type="EMBL" id="DABJAN010000001">
    <property type="protein sequence ID" value="HAJ9592593.1"/>
    <property type="molecule type" value="Genomic_DNA"/>
</dbReference>
<proteinExistence type="predicted"/>
<evidence type="ECO:0000313" key="19">
    <source>
        <dbReference type="EMBL" id="HAJ9592593.1"/>
    </source>
</evidence>
<dbReference type="InterPro" id="IPR018060">
    <property type="entry name" value="HTH_AraC"/>
</dbReference>
<evidence type="ECO:0000313" key="29">
    <source>
        <dbReference type="Proteomes" id="UP000489121"/>
    </source>
</evidence>
<protein>
    <submittedName>
        <fullName evidence="13">AraC family transcriptional regulator</fullName>
    </submittedName>
    <submittedName>
        <fullName evidence="18">Helix-turn-helix domain-containing protein</fullName>
    </submittedName>
    <submittedName>
        <fullName evidence="17">Helix-turn-helix transcriptional regulator</fullName>
    </submittedName>
    <submittedName>
        <fullName evidence="21">Multiple antibiotic resistance protein MarA</fullName>
    </submittedName>
</protein>
<evidence type="ECO:0000313" key="7">
    <source>
        <dbReference type="EMBL" id="EAD1183596.1"/>
    </source>
</evidence>
<evidence type="ECO:0000259" key="4">
    <source>
        <dbReference type="PROSITE" id="PS01124"/>
    </source>
</evidence>
<reference evidence="21 22" key="1">
    <citation type="journal article" date="2018" name="BMC Genomics">
        <title>Genes significantly associated with lineage II food isolates of Listeria monocytogenes.</title>
        <authorList>
            <person name="Pirone-Davies C."/>
            <person name="Chen Y."/>
            <person name="Pightling A."/>
            <person name="Ryan G."/>
            <person name="Wang Y."/>
            <person name="Yao K."/>
            <person name="Hoffmann M."/>
            <person name="Allard M.W."/>
        </authorList>
    </citation>
    <scope>NUCLEOTIDE SEQUENCE [LARGE SCALE GENOMIC DNA]</scope>
    <source>
        <strain evidence="21 22">PNUSAL000550</strain>
    </source>
</reference>
<evidence type="ECO:0000313" key="13">
    <source>
        <dbReference type="EMBL" id="EAH2281460.1"/>
    </source>
</evidence>
<dbReference type="KEGG" id="lmok:CQ02_05725"/>
<keyword evidence="2" id="KW-0238">DNA-binding</keyword>
<dbReference type="EMBL" id="AABGHY010000020">
    <property type="protein sequence ID" value="EAH3295822.1"/>
    <property type="molecule type" value="Genomic_DNA"/>
</dbReference>
<evidence type="ECO:0000313" key="16">
    <source>
        <dbReference type="EMBL" id="ECX6923215.1"/>
    </source>
</evidence>
<dbReference type="AlphaFoldDB" id="A0A0B8R265"/>
<dbReference type="Proteomes" id="UP000379076">
    <property type="component" value="Unassembled WGS sequence"/>
</dbReference>
<comment type="caution">
    <text evidence="13">The sequence shown here is derived from an EMBL/GenBank/DDBJ whole genome shotgun (WGS) entry which is preliminary data.</text>
</comment>
<dbReference type="EMBL" id="AABGUK010000001">
    <property type="protein sequence ID" value="EAH4240563.1"/>
    <property type="molecule type" value="Genomic_DNA"/>
</dbReference>
<dbReference type="Pfam" id="PF12833">
    <property type="entry name" value="HTH_18"/>
    <property type="match status" value="1"/>
</dbReference>
<sequence length="257" mass="29331">MKTKMPEMLSFISEEAVSRKMTSEEIAAHFGYDKHHFSRKFKEINGFSVVEFLSSLKVEKAIIELNEEKRILDLQEHSGFESSGSFTNTFKKYTGSSPRKYKTEMNDIFYDMKRFENDNKDKSIAHFQEKNDSFCTVTIDVPDEFEKGIIFIGLFRTLIPNHMPISGLATKNLIGNQLKNIPSGDYYLLACAISQSNNILSYFNLSNSLRGKEDEKLSFPKCSGKHYAIKLREPIPEDPPILANVGKILISCLKNTI</sequence>
<evidence type="ECO:0000313" key="26">
    <source>
        <dbReference type="Proteomes" id="UP000379076"/>
    </source>
</evidence>
<evidence type="ECO:0000313" key="12">
    <source>
        <dbReference type="EMBL" id="EAG9521059.1"/>
    </source>
</evidence>
<dbReference type="RefSeq" id="WP_003724656.1">
    <property type="nucleotide sequence ID" value="NC_021825.2"/>
</dbReference>
<dbReference type="EMBL" id="AABFVG010000002">
    <property type="protein sequence ID" value="EAH2281460.1"/>
    <property type="molecule type" value="Genomic_DNA"/>
</dbReference>
<dbReference type="Proteomes" id="UP000403352">
    <property type="component" value="Unassembled WGS sequence"/>
</dbReference>
<dbReference type="Proteomes" id="UP000393182">
    <property type="component" value="Unassembled WGS sequence"/>
</dbReference>
<dbReference type="Proteomes" id="UP000272537">
    <property type="component" value="Unassembled WGS sequence"/>
</dbReference>
<evidence type="ECO:0000313" key="9">
    <source>
        <dbReference type="EMBL" id="EAE4941104.1"/>
    </source>
</evidence>
<dbReference type="Proteomes" id="UP000528151">
    <property type="component" value="Unassembled WGS sequence"/>
</dbReference>
<evidence type="ECO:0000313" key="28">
    <source>
        <dbReference type="Proteomes" id="UP000427828"/>
    </source>
</evidence>
<dbReference type="EMBL" id="AAALRN010000001">
    <property type="protein sequence ID" value="EAD1183596.1"/>
    <property type="molecule type" value="Genomic_DNA"/>
</dbReference>
<name>A0A0B8R265_LISMN</name>
<evidence type="ECO:0000313" key="37">
    <source>
        <dbReference type="Proteomes" id="UP000843775"/>
    </source>
</evidence>
<evidence type="ECO:0000313" key="34">
    <source>
        <dbReference type="Proteomes" id="UP000544530"/>
    </source>
</evidence>
<dbReference type="Proteomes" id="UP000527632">
    <property type="component" value="Unassembled WGS sequence"/>
</dbReference>
<evidence type="ECO:0000313" key="23">
    <source>
        <dbReference type="Proteomes" id="UP000358545"/>
    </source>
</evidence>
<reference evidence="36 37" key="2">
    <citation type="journal article" date="2018" name="Genome Biol.">
        <title>SKESA: strategic k-mer extension for scrupulous assemblies.</title>
        <authorList>
            <person name="Souvorov A."/>
            <person name="Agarwala R."/>
            <person name="Lipman D.J."/>
        </authorList>
    </citation>
    <scope>NUCLEOTIDE SEQUENCE [LARGE SCALE GENOMIC DNA]</scope>
    <source>
        <strain evidence="19">2017-325981-023-01</strain>
        <strain evidence="18 37">DMG1500109</strain>
    </source>
</reference>
<keyword evidence="3" id="KW-0804">Transcription</keyword>
<evidence type="ECO:0000313" key="20">
    <source>
        <dbReference type="EMBL" id="NYA02738.1"/>
    </source>
</evidence>
<evidence type="ECO:0000256" key="2">
    <source>
        <dbReference type="ARBA" id="ARBA00023125"/>
    </source>
</evidence>
<dbReference type="Proteomes" id="UP000544530">
    <property type="component" value="Unassembled WGS sequence"/>
</dbReference>
<reference evidence="20 34" key="7">
    <citation type="submission" date="2020-06" db="EMBL/GenBank/DDBJ databases">
        <title>Two Listeria outbreaks in Switzerland in 2018 and 2020.</title>
        <authorList>
            <person name="Stevens M.J.A."/>
            <person name="Bloemberg G."/>
            <person name="Nusch-Inderbinnen M."/>
            <person name="Stephan R."/>
        </authorList>
    </citation>
    <scope>NUCLEOTIDE SEQUENCE [LARGE SCALE GENOMIC DNA]</scope>
    <source>
        <strain evidence="20 34">N18-0707</strain>
    </source>
</reference>
<dbReference type="EMBL" id="AAAIXK010000001">
    <property type="protein sequence ID" value="EAC5548942.1"/>
    <property type="molecule type" value="Genomic_DNA"/>
</dbReference>
<dbReference type="EMBL" id="JACAVN010000010">
    <property type="protein sequence ID" value="NYA02738.1"/>
    <property type="molecule type" value="Genomic_DNA"/>
</dbReference>
<evidence type="ECO:0000313" key="11">
    <source>
        <dbReference type="EMBL" id="EAG4463591.1"/>
    </source>
</evidence>
<dbReference type="SUPFAM" id="SSF46689">
    <property type="entry name" value="Homeodomain-like"/>
    <property type="match status" value="2"/>
</dbReference>